<evidence type="ECO:0000313" key="12">
    <source>
        <dbReference type="EMBL" id="GAP83425.1"/>
    </source>
</evidence>
<dbReference type="EMBL" id="DF977447">
    <property type="protein sequence ID" value="GAP83425.1"/>
    <property type="molecule type" value="Genomic_DNA"/>
</dbReference>
<dbReference type="OrthoDB" id="205099at2759"/>
<organism evidence="12">
    <name type="scientific">Rosellinia necatrix</name>
    <name type="common">White root-rot fungus</name>
    <dbReference type="NCBI Taxonomy" id="77044"/>
    <lineage>
        <taxon>Eukaryota</taxon>
        <taxon>Fungi</taxon>
        <taxon>Dikarya</taxon>
        <taxon>Ascomycota</taxon>
        <taxon>Pezizomycotina</taxon>
        <taxon>Sordariomycetes</taxon>
        <taxon>Xylariomycetidae</taxon>
        <taxon>Xylariales</taxon>
        <taxon>Xylariaceae</taxon>
        <taxon>Rosellinia</taxon>
    </lineage>
</organism>
<evidence type="ECO:0000256" key="5">
    <source>
        <dbReference type="ARBA" id="ARBA00023159"/>
    </source>
</evidence>
<dbReference type="OMA" id="ITQGYIP"/>
<keyword evidence="5 9" id="KW-0010">Activator</keyword>
<dbReference type="AlphaFoldDB" id="A0A1S7UJJ0"/>
<comment type="function">
    <text evidence="9">Component of the Mediator complex, a coactivator involved in the regulated transcription of nearly all RNA polymerase II-dependent genes. Mediator functions as a bridge to convey information from gene-specific regulatory proteins to the basal RNA polymerase II transcription machinery. Mediator is recruited to promoters by direct interactions with regulatory proteins and serves as a scaffold for the assembly of a functional preinitiation complex with RNA polymerase II and the general transcription factors.</text>
</comment>
<sequence>MPGVVMMDGGASHFQSTNHDRSNGPRTNGAQGSPNGLVNHVGNQSALGTNTMPNGNTDGSADAGSSRSPAPVTSRMNDLPDEIQHITQGFIPLRLLLCRLAQQTQNELGDEIMALAKMPLPSSVMNGNGVGADASVDDNSPENLNKKVRLLNFVQEKHGEWVKALIIVNWSRKAEPVSKLIDLMHHINKTRAVYQASLDYMINIRRDLTYARIPNPDLRTALQVLSTGQAPWMPELNYIQPPQITPEEQLRWIENLNTLLSIRLNLDEHENIPEQFQNFEIQSGRITFKVPREFEVDLTIADEDPEKQFWFIDFRFAFQPAPSELTDRLREVLELKVNEALQKDGLPGCYKFLHEFVLTHKITEYYRQAMDLSRGRWVDMLAVERLRRAMAIHYWSGRRSDGPQSYLIMGVSSGKDSSSIAGQRNSSRLTLRWFRDGTEVKDVQFPLDEESISTEALLNRVIGKHTEHILRGFHNVMKSQGRYVEHEASLGLNIVDGRPEESALTMQLSHEQCLTIKVAPITGMLLAMPPSKGNFDLQSQLNKEVRRPVTDQVALLERFRCSFVEDELNRRGKSRGWSVCNRPPVKPEEARQFLGIRGTYQLIWLKRRGLPDGWYIMVGQSLNGDQWWLTEIIERSDSNKIMAHARLPLSPSIPRYSDKFFAELTFFSSAMMSQIGILGAMHKERMKYAVQDRINPLLPPNMKVPSIHVRLSEILGRHHPHVSKNISSWAFDTVEINLKTIENRLPQSMDPAAGPGSRGSNEGIAPLASEQHRYNIVVDARVKVADPSRFGPLRGNVERDVAFNERLGVFAFSIEAAVGSSILDTLAHRLQALSRLAGSIDAIRQSPQDVQCEEITLNNVKFSYTDRARSTNAEAQQNSHRWTASLDLQTENIKLILDPGNPQLRAAEQFDKLINSAEGFKGVPWFLSTTLPIHRALSSVEHAWEALAMTNQCRVNISVISLDCYTIQYTLNLAKDVSRCLTLFVKLQSYNAVPQWHVYREETGPQRQPDDEFQKILQKVWLSGERPWRRLGPSVAADATDGIEALVKATDEAIRPLAVKSPSISKQPQPKMAAQKNVGQTKSVAASKPRPPQQTGLAGKVVISLDD</sequence>
<dbReference type="InterPro" id="IPR013947">
    <property type="entry name" value="Mediator_Med14"/>
</dbReference>
<evidence type="ECO:0000256" key="3">
    <source>
        <dbReference type="ARBA" id="ARBA00019619"/>
    </source>
</evidence>
<evidence type="ECO:0000256" key="4">
    <source>
        <dbReference type="ARBA" id="ARBA00023015"/>
    </source>
</evidence>
<keyword evidence="6 9" id="KW-0804">Transcription</keyword>
<accession>A0A1S7UJJ0</accession>
<comment type="similarity">
    <text evidence="2 9">Belongs to the Mediator complex subunit 14 family.</text>
</comment>
<dbReference type="GO" id="GO:0003712">
    <property type="term" value="F:transcription coregulator activity"/>
    <property type="evidence" value="ECO:0007669"/>
    <property type="project" value="UniProtKB-UniRule"/>
</dbReference>
<dbReference type="GO" id="GO:0016592">
    <property type="term" value="C:mediator complex"/>
    <property type="evidence" value="ECO:0007669"/>
    <property type="project" value="UniProtKB-UniRule"/>
</dbReference>
<comment type="subunit">
    <text evidence="9">Component of the Mediator complex.</text>
</comment>
<dbReference type="PANTHER" id="PTHR12809">
    <property type="entry name" value="MEDIATOR COMPLEX SUBUNIT"/>
    <property type="match status" value="1"/>
</dbReference>
<dbReference type="STRING" id="77044.A0A1S7UJJ0"/>
<feature type="compositionally biased region" description="Polar residues" evidence="10">
    <location>
        <begin position="24"/>
        <end position="68"/>
    </location>
</feature>
<keyword evidence="4 9" id="KW-0805">Transcription regulation</keyword>
<evidence type="ECO:0000256" key="9">
    <source>
        <dbReference type="RuleBase" id="RU365082"/>
    </source>
</evidence>
<dbReference type="Proteomes" id="UP000054516">
    <property type="component" value="Unassembled WGS sequence"/>
</dbReference>
<name>A0A1S7UJJ0_ROSNE</name>
<evidence type="ECO:0000256" key="1">
    <source>
        <dbReference type="ARBA" id="ARBA00004123"/>
    </source>
</evidence>
<comment type="subcellular location">
    <subcellularLocation>
        <location evidence="1 9">Nucleus</location>
    </subcellularLocation>
</comment>
<evidence type="ECO:0000313" key="13">
    <source>
        <dbReference type="Proteomes" id="UP000054516"/>
    </source>
</evidence>
<dbReference type="PANTHER" id="PTHR12809:SF2">
    <property type="entry name" value="MEDIATOR OF RNA POLYMERASE II TRANSCRIPTION SUBUNIT 14"/>
    <property type="match status" value="1"/>
</dbReference>
<gene>
    <name evidence="12" type="ORF">SAMD00023353_0202180</name>
</gene>
<dbReference type="GO" id="GO:0070847">
    <property type="term" value="C:core mediator complex"/>
    <property type="evidence" value="ECO:0007669"/>
    <property type="project" value="TreeGrafter"/>
</dbReference>
<feature type="region of interest" description="Disordered" evidence="10">
    <location>
        <begin position="1"/>
        <end position="75"/>
    </location>
</feature>
<evidence type="ECO:0000256" key="10">
    <source>
        <dbReference type="SAM" id="MobiDB-lite"/>
    </source>
</evidence>
<feature type="domain" description="Mediator complex subunit MED14 N-terminal" evidence="11">
    <location>
        <begin position="90"/>
        <end position="302"/>
    </location>
</feature>
<reference evidence="12" key="1">
    <citation type="submission" date="2016-03" db="EMBL/GenBank/DDBJ databases">
        <title>Draft genome sequence of Rosellinia necatrix.</title>
        <authorList>
            <person name="Kanematsu S."/>
        </authorList>
    </citation>
    <scope>NUCLEOTIDE SEQUENCE [LARGE SCALE GENOMIC DNA]</scope>
    <source>
        <strain evidence="12">W97</strain>
    </source>
</reference>
<evidence type="ECO:0000259" key="11">
    <source>
        <dbReference type="Pfam" id="PF08638"/>
    </source>
</evidence>
<dbReference type="Pfam" id="PF26204">
    <property type="entry name" value="Med14_fung"/>
    <property type="match status" value="1"/>
</dbReference>
<dbReference type="InterPro" id="IPR055122">
    <property type="entry name" value="Med14_N"/>
</dbReference>
<evidence type="ECO:0000256" key="7">
    <source>
        <dbReference type="ARBA" id="ARBA00023242"/>
    </source>
</evidence>
<evidence type="ECO:0000256" key="6">
    <source>
        <dbReference type="ARBA" id="ARBA00023163"/>
    </source>
</evidence>
<protein>
    <recommendedName>
        <fullName evidence="3 9">Mediator of RNA polymerase II transcription subunit 14</fullName>
    </recommendedName>
    <alternativeName>
        <fullName evidence="8 9">Mediator complex subunit 14</fullName>
    </alternativeName>
</protein>
<dbReference type="Pfam" id="PF08638">
    <property type="entry name" value="Med14"/>
    <property type="match status" value="1"/>
</dbReference>
<proteinExistence type="inferred from homology"/>
<evidence type="ECO:0000256" key="8">
    <source>
        <dbReference type="ARBA" id="ARBA00032007"/>
    </source>
</evidence>
<dbReference type="GO" id="GO:0006357">
    <property type="term" value="P:regulation of transcription by RNA polymerase II"/>
    <property type="evidence" value="ECO:0007669"/>
    <property type="project" value="InterPro"/>
</dbReference>
<feature type="region of interest" description="Disordered" evidence="10">
    <location>
        <begin position="1059"/>
        <end position="1107"/>
    </location>
</feature>
<keyword evidence="7 9" id="KW-0539">Nucleus</keyword>
<keyword evidence="13" id="KW-1185">Reference proteome</keyword>
<evidence type="ECO:0000256" key="2">
    <source>
        <dbReference type="ARBA" id="ARBA00007813"/>
    </source>
</evidence>